<dbReference type="GO" id="GO:0016020">
    <property type="term" value="C:membrane"/>
    <property type="evidence" value="ECO:0007669"/>
    <property type="project" value="GOC"/>
</dbReference>
<reference evidence="3" key="1">
    <citation type="submission" date="2018-06" db="EMBL/GenBank/DDBJ databases">
        <authorList>
            <person name="Zhirakovskaya E."/>
        </authorList>
    </citation>
    <scope>NUCLEOTIDE SEQUENCE</scope>
</reference>
<dbReference type="PANTHER" id="PTHR32385:SF15">
    <property type="entry name" value="INOSITOL PHOSPHOCERAMIDE MANNOSYLTRANSFERASE 1"/>
    <property type="match status" value="1"/>
</dbReference>
<dbReference type="AlphaFoldDB" id="A0A3B0WXB9"/>
<organism evidence="3">
    <name type="scientific">hydrothermal vent metagenome</name>
    <dbReference type="NCBI Taxonomy" id="652676"/>
    <lineage>
        <taxon>unclassified sequences</taxon>
        <taxon>metagenomes</taxon>
        <taxon>ecological metagenomes</taxon>
    </lineage>
</organism>
<dbReference type="GO" id="GO:0000030">
    <property type="term" value="F:mannosyltransferase activity"/>
    <property type="evidence" value="ECO:0007669"/>
    <property type="project" value="TreeGrafter"/>
</dbReference>
<dbReference type="SUPFAM" id="SSF53448">
    <property type="entry name" value="Nucleotide-diphospho-sugar transferases"/>
    <property type="match status" value="1"/>
</dbReference>
<dbReference type="GO" id="GO:0051999">
    <property type="term" value="P:mannosyl-inositol phosphorylceramide biosynthetic process"/>
    <property type="evidence" value="ECO:0007669"/>
    <property type="project" value="TreeGrafter"/>
</dbReference>
<keyword evidence="1 3" id="KW-0808">Transferase</keyword>
<proteinExistence type="predicted"/>
<dbReference type="InterPro" id="IPR007577">
    <property type="entry name" value="GlycoTrfase_DXD_sugar-bd_CS"/>
</dbReference>
<dbReference type="InterPro" id="IPR029044">
    <property type="entry name" value="Nucleotide-diphossugar_trans"/>
</dbReference>
<protein>
    <submittedName>
        <fullName evidence="3">Mannosyltransferase OCH1 and related enzymes</fullName>
    </submittedName>
</protein>
<keyword evidence="2" id="KW-0472">Membrane</keyword>
<dbReference type="InterPro" id="IPR051706">
    <property type="entry name" value="Glycosyltransferase_domain"/>
</dbReference>
<feature type="transmembrane region" description="Helical" evidence="2">
    <location>
        <begin position="21"/>
        <end position="41"/>
    </location>
</feature>
<sequence>MNSQYKNNSTPKKFKMFIISRIIKIIANLLKAFSYLFHFIFPNKRFTIPKHAPPLLKSNKKSIINKIVWQTNFTNTVTLPIYLNYLFNRLMSYDYGYRFMTNEDRSEFIKSEYPDSIFNAYEKIQIGAAMADLWRVLVLNKFGGVYMDIDAHLIRTLNSIIDCNTSELYIVIKKNEISNYFIASMNDNPNLKKIIKQIVTNIDENKLDNVYTLTGPGVFNKTLDINCVNTIYYRYTCNQGNFTNEYFQYIDKPQGKWTKEQEKIDIIKKDTSLN</sequence>
<evidence type="ECO:0000313" key="3">
    <source>
        <dbReference type="EMBL" id="VAW53839.1"/>
    </source>
</evidence>
<dbReference type="PANTHER" id="PTHR32385">
    <property type="entry name" value="MANNOSYL PHOSPHORYLINOSITOL CERAMIDE SYNTHASE"/>
    <property type="match status" value="1"/>
</dbReference>
<keyword evidence="2" id="KW-1133">Transmembrane helix</keyword>
<accession>A0A3B0WXB9</accession>
<keyword evidence="3" id="KW-0328">Glycosyltransferase</keyword>
<gene>
    <name evidence="3" type="ORF">MNBD_GAMMA06-1427</name>
</gene>
<dbReference type="Pfam" id="PF04488">
    <property type="entry name" value="Gly_transf_sug"/>
    <property type="match status" value="1"/>
</dbReference>
<evidence type="ECO:0000256" key="2">
    <source>
        <dbReference type="SAM" id="Phobius"/>
    </source>
</evidence>
<dbReference type="EMBL" id="UOFD01000067">
    <property type="protein sequence ID" value="VAW53839.1"/>
    <property type="molecule type" value="Genomic_DNA"/>
</dbReference>
<evidence type="ECO:0000256" key="1">
    <source>
        <dbReference type="ARBA" id="ARBA00022679"/>
    </source>
</evidence>
<keyword evidence="2" id="KW-0812">Transmembrane</keyword>
<name>A0A3B0WXB9_9ZZZZ</name>
<dbReference type="Gene3D" id="3.90.550.20">
    <property type="match status" value="1"/>
</dbReference>